<comment type="similarity">
    <text evidence="1">Belongs to the N(4)/N(6)-methyltransferase family.</text>
</comment>
<comment type="caution">
    <text evidence="9">The sequence shown here is derived from an EMBL/GenBank/DDBJ whole genome shotgun (WGS) entry which is preliminary data.</text>
</comment>
<accession>A0A4R3MUT4</accession>
<keyword evidence="4 9" id="KW-0808">Transferase</keyword>
<evidence type="ECO:0000256" key="4">
    <source>
        <dbReference type="ARBA" id="ARBA00022679"/>
    </source>
</evidence>
<keyword evidence="5" id="KW-0949">S-adenosyl-L-methionine</keyword>
<dbReference type="InterPro" id="IPR050953">
    <property type="entry name" value="N4_N6_ade-DNA_methylase"/>
</dbReference>
<feature type="domain" description="Type II methyltransferase M.TaqI-like" evidence="8">
    <location>
        <begin position="103"/>
        <end position="280"/>
    </location>
</feature>
<dbReference type="InterPro" id="IPR029063">
    <property type="entry name" value="SAM-dependent_MTases_sf"/>
</dbReference>
<dbReference type="InterPro" id="IPR011639">
    <property type="entry name" value="MethylTrfase_TaqI-like_dom"/>
</dbReference>
<dbReference type="PRINTS" id="PR00507">
    <property type="entry name" value="N12N6MTFRASE"/>
</dbReference>
<dbReference type="SUPFAM" id="SSF53335">
    <property type="entry name" value="S-adenosyl-L-methionine-dependent methyltransferases"/>
    <property type="match status" value="1"/>
</dbReference>
<evidence type="ECO:0000256" key="3">
    <source>
        <dbReference type="ARBA" id="ARBA00022603"/>
    </source>
</evidence>
<evidence type="ECO:0000313" key="9">
    <source>
        <dbReference type="EMBL" id="TCT20238.1"/>
    </source>
</evidence>
<name>A0A4R3MUT4_9GAMM</name>
<dbReference type="AlphaFoldDB" id="A0A4R3MUT4"/>
<dbReference type="EMBL" id="SMAO01000006">
    <property type="protein sequence ID" value="TCT20238.1"/>
    <property type="molecule type" value="Genomic_DNA"/>
</dbReference>
<evidence type="ECO:0000256" key="1">
    <source>
        <dbReference type="ARBA" id="ARBA00006594"/>
    </source>
</evidence>
<dbReference type="PANTHER" id="PTHR33841:SF5">
    <property type="entry name" value="DNA METHYLASE (MODIFICATION METHYLASE) (METHYLTRANSFERASE)-RELATED"/>
    <property type="match status" value="1"/>
</dbReference>
<dbReference type="GO" id="GO:0009307">
    <property type="term" value="P:DNA restriction-modification system"/>
    <property type="evidence" value="ECO:0007669"/>
    <property type="project" value="UniProtKB-KW"/>
</dbReference>
<proteinExistence type="inferred from homology"/>
<evidence type="ECO:0000256" key="2">
    <source>
        <dbReference type="ARBA" id="ARBA00011900"/>
    </source>
</evidence>
<protein>
    <recommendedName>
        <fullName evidence="2">site-specific DNA-methyltransferase (adenine-specific)</fullName>
        <ecNumber evidence="2">2.1.1.72</ecNumber>
    </recommendedName>
</protein>
<keyword evidence="6" id="KW-0680">Restriction system</keyword>
<sequence length="535" mass="60211">MTEQASFSLRGRNPDVLTCIANLSNDEVFTPPEFANRMLDTLAEAWASSHDGANLWADKTVRFLDPCTKSGVFLREIASHLVKGLADEMPDLQARVDHILTRQVFGIGITHLTSLLARRSVYCSKQANGAHSVAKGFDSEAGNIWFERVEHVWVNGKCTFCGASQSALDRGEELETHAYAFIHTNDIKARVSELFGDDMQFDVIIGNPPYQLADGGYGTSAAPIYQLFVEQALELEPRYAVFVTPSRWMAGGKGLDKYRQRMLSDKRMRQIVDYPKLYEGFPGVKIRGGISYFLWDRDYQGPCTVQTIWDGQPTGPAVARYLDSYDILIRRNEAVPILEKVRAKEEPTLDARVSSRKPFGLATNFKGKPTKAGLKKPIQLFENQRTGWIERTTIAVNSAWIDEWKVLMTAVQGTSAAVETKFLSKPIIAEPGTACTETYLVAGHFDDETEAINYAKYLRTRFVRFLVSLRKATQHATRDVYAFVPDLPLNQEWTDAKLYKRYGLTKDEIAFIESQVAEHDSELFDEAVPDEAENE</sequence>
<dbReference type="PROSITE" id="PS00092">
    <property type="entry name" value="N6_MTASE"/>
    <property type="match status" value="1"/>
</dbReference>
<keyword evidence="3 9" id="KW-0489">Methyltransferase</keyword>
<dbReference type="RefSeq" id="WP_132977633.1">
    <property type="nucleotide sequence ID" value="NZ_SMAO01000006.1"/>
</dbReference>
<dbReference type="GO" id="GO:0032259">
    <property type="term" value="P:methylation"/>
    <property type="evidence" value="ECO:0007669"/>
    <property type="project" value="UniProtKB-KW"/>
</dbReference>
<dbReference type="GO" id="GO:0003676">
    <property type="term" value="F:nucleic acid binding"/>
    <property type="evidence" value="ECO:0007669"/>
    <property type="project" value="InterPro"/>
</dbReference>
<dbReference type="GO" id="GO:0009007">
    <property type="term" value="F:site-specific DNA-methyltransferase (adenine-specific) activity"/>
    <property type="evidence" value="ECO:0007669"/>
    <property type="project" value="UniProtKB-EC"/>
</dbReference>
<dbReference type="OrthoDB" id="9782445at2"/>
<dbReference type="Gene3D" id="3.40.50.150">
    <property type="entry name" value="Vaccinia Virus protein VP39"/>
    <property type="match status" value="1"/>
</dbReference>
<evidence type="ECO:0000256" key="6">
    <source>
        <dbReference type="ARBA" id="ARBA00022747"/>
    </source>
</evidence>
<evidence type="ECO:0000313" key="10">
    <source>
        <dbReference type="Proteomes" id="UP000295717"/>
    </source>
</evidence>
<evidence type="ECO:0000256" key="5">
    <source>
        <dbReference type="ARBA" id="ARBA00022691"/>
    </source>
</evidence>
<evidence type="ECO:0000259" key="8">
    <source>
        <dbReference type="Pfam" id="PF07669"/>
    </source>
</evidence>
<reference evidence="9 10" key="1">
    <citation type="submission" date="2019-03" db="EMBL/GenBank/DDBJ databases">
        <title>Genomic Encyclopedia of Type Strains, Phase IV (KMG-IV): sequencing the most valuable type-strain genomes for metagenomic binning, comparative biology and taxonomic classification.</title>
        <authorList>
            <person name="Goeker M."/>
        </authorList>
    </citation>
    <scope>NUCLEOTIDE SEQUENCE [LARGE SCALE GENOMIC DNA]</scope>
    <source>
        <strain evidence="9 10">DSM 13587</strain>
    </source>
</reference>
<dbReference type="Proteomes" id="UP000295717">
    <property type="component" value="Unassembled WGS sequence"/>
</dbReference>
<dbReference type="Pfam" id="PF07669">
    <property type="entry name" value="Eco57I"/>
    <property type="match status" value="1"/>
</dbReference>
<dbReference type="EC" id="2.1.1.72" evidence="2"/>
<evidence type="ECO:0000256" key="7">
    <source>
        <dbReference type="ARBA" id="ARBA00047942"/>
    </source>
</evidence>
<dbReference type="PANTHER" id="PTHR33841">
    <property type="entry name" value="DNA METHYLTRANSFERASE YEEA-RELATED"/>
    <property type="match status" value="1"/>
</dbReference>
<keyword evidence="10" id="KW-1185">Reference proteome</keyword>
<organism evidence="9 10">
    <name type="scientific">Thiobaca trueperi</name>
    <dbReference type="NCBI Taxonomy" id="127458"/>
    <lineage>
        <taxon>Bacteria</taxon>
        <taxon>Pseudomonadati</taxon>
        <taxon>Pseudomonadota</taxon>
        <taxon>Gammaproteobacteria</taxon>
        <taxon>Chromatiales</taxon>
        <taxon>Chromatiaceae</taxon>
        <taxon>Thiobaca</taxon>
    </lineage>
</organism>
<gene>
    <name evidence="9" type="ORF">EDC35_106165</name>
</gene>
<comment type="catalytic activity">
    <reaction evidence="7">
        <text>a 2'-deoxyadenosine in DNA + S-adenosyl-L-methionine = an N(6)-methyl-2'-deoxyadenosine in DNA + S-adenosyl-L-homocysteine + H(+)</text>
        <dbReference type="Rhea" id="RHEA:15197"/>
        <dbReference type="Rhea" id="RHEA-COMP:12418"/>
        <dbReference type="Rhea" id="RHEA-COMP:12419"/>
        <dbReference type="ChEBI" id="CHEBI:15378"/>
        <dbReference type="ChEBI" id="CHEBI:57856"/>
        <dbReference type="ChEBI" id="CHEBI:59789"/>
        <dbReference type="ChEBI" id="CHEBI:90615"/>
        <dbReference type="ChEBI" id="CHEBI:90616"/>
        <dbReference type="EC" id="2.1.1.72"/>
    </reaction>
</comment>
<dbReference type="InterPro" id="IPR002052">
    <property type="entry name" value="DNA_methylase_N6_adenine_CS"/>
</dbReference>